<dbReference type="PANTHER" id="PTHR43657:SF1">
    <property type="entry name" value="ALTERED INHERITANCE OF MITOCHONDRIA PROTEIN 24, MITOCHONDRIAL"/>
    <property type="match status" value="1"/>
</dbReference>
<dbReference type="Gene3D" id="3.60.160.10">
    <property type="entry name" value="Mitochondrial biogenesis AIM24"/>
    <property type="match status" value="1"/>
</dbReference>
<name>A0A173XCW2_9FIRM</name>
<dbReference type="AlphaFoldDB" id="A0A173XCW2"/>
<reference evidence="1 2" key="1">
    <citation type="submission" date="2015-09" db="EMBL/GenBank/DDBJ databases">
        <authorList>
            <consortium name="Pathogen Informatics"/>
        </authorList>
    </citation>
    <scope>NUCLEOTIDE SEQUENCE [LARGE SCALE GENOMIC DNA]</scope>
    <source>
        <strain evidence="1 2">2789STDY5834835</strain>
    </source>
</reference>
<dbReference type="NCBIfam" id="TIGR00266">
    <property type="entry name" value="TIGR00266 family protein"/>
    <property type="match status" value="1"/>
</dbReference>
<proteinExistence type="predicted"/>
<dbReference type="Pfam" id="PF01987">
    <property type="entry name" value="AIM24"/>
    <property type="match status" value="1"/>
</dbReference>
<accession>A0A173XCW2</accession>
<organism evidence="1 2">
    <name type="scientific">Anaerobutyricum hallii</name>
    <dbReference type="NCBI Taxonomy" id="39488"/>
    <lineage>
        <taxon>Bacteria</taxon>
        <taxon>Bacillati</taxon>
        <taxon>Bacillota</taxon>
        <taxon>Clostridia</taxon>
        <taxon>Lachnospirales</taxon>
        <taxon>Lachnospiraceae</taxon>
        <taxon>Anaerobutyricum</taxon>
    </lineage>
</organism>
<dbReference type="EMBL" id="CYZL01000001">
    <property type="protein sequence ID" value="CUN49150.1"/>
    <property type="molecule type" value="Genomic_DNA"/>
</dbReference>
<evidence type="ECO:0000313" key="2">
    <source>
        <dbReference type="Proteomes" id="UP000095679"/>
    </source>
</evidence>
<evidence type="ECO:0000313" key="1">
    <source>
        <dbReference type="EMBL" id="CUN49150.1"/>
    </source>
</evidence>
<gene>
    <name evidence="1" type="ORF">ERS852450_00081</name>
</gene>
<dbReference type="InterPro" id="IPR016031">
    <property type="entry name" value="Trp_RNA-bd_attenuator-like_dom"/>
</dbReference>
<dbReference type="InterPro" id="IPR002838">
    <property type="entry name" value="AIM24"/>
</dbReference>
<dbReference type="InterPro" id="IPR036983">
    <property type="entry name" value="AIM24_sf"/>
</dbReference>
<protein>
    <submittedName>
        <fullName evidence="1">Protein of uncharacterized function DUF124</fullName>
    </submittedName>
</protein>
<sequence length="227" mass="24505">MRYEIEGNNLPVVICHLEEGEKIITEQGAMAWMTPNMKMETNSNGIGRAVARTFSGESFFQNIYYPCRGRGKGMIAFASSFPGTILPFEIEPGNEIIAQKKAFLAATEGVQLSTVFNKKIGAGLFGGEGFIMQKLSGDGLAFLEIDGSVMEYELAIGESMLINTGYLAAMSESCKLKVETVAGLKNKFFGGEGFFNTAVSGPGHVWIQTMPANKMAGALRPYIPNGD</sequence>
<dbReference type="RefSeq" id="WP_055297771.1">
    <property type="nucleotide sequence ID" value="NZ_BLYK01000008.1"/>
</dbReference>
<dbReference type="Proteomes" id="UP000095679">
    <property type="component" value="Unassembled WGS sequence"/>
</dbReference>
<dbReference type="PANTHER" id="PTHR43657">
    <property type="entry name" value="TRYPTOPHAN RNA-BINDING ATTENUATOR PROTEIN-LIKE PROTEIN"/>
    <property type="match status" value="1"/>
</dbReference>
<dbReference type="SUPFAM" id="SSF51219">
    <property type="entry name" value="TRAP-like"/>
    <property type="match status" value="1"/>
</dbReference>